<dbReference type="InterPro" id="IPR036759">
    <property type="entry name" value="TPK_catalytic_sf"/>
</dbReference>
<organism evidence="6 7">
    <name type="scientific">Candidatus Iainarchaeum sp</name>
    <dbReference type="NCBI Taxonomy" id="3101447"/>
    <lineage>
        <taxon>Archaea</taxon>
        <taxon>Candidatus Iainarchaeota</taxon>
        <taxon>Candidatus Iainarchaeia</taxon>
        <taxon>Candidatus Iainarchaeales</taxon>
        <taxon>Candidatus Iainarchaeaceae</taxon>
        <taxon>Candidatus Iainarchaeum</taxon>
    </lineage>
</organism>
<feature type="domain" description="Thiamin pyrophosphokinase thiamin-binding" evidence="5">
    <location>
        <begin position="144"/>
        <end position="203"/>
    </location>
</feature>
<dbReference type="AlphaFoldDB" id="A0A2D6LPC1"/>
<dbReference type="InterPro" id="IPR036371">
    <property type="entry name" value="TPK_B1-bd_sf"/>
</dbReference>
<reference evidence="7" key="1">
    <citation type="submission" date="2017-09" db="EMBL/GenBank/DDBJ databases">
        <title>The Reconstruction of 2,631 Draft Metagenome-Assembled Genomes from the Global Oceans.</title>
        <authorList>
            <person name="Tully B.J."/>
            <person name="Graham E.D."/>
            <person name="Heidelberg J.F."/>
        </authorList>
    </citation>
    <scope>NUCLEOTIDE SEQUENCE [LARGE SCALE GENOMIC DNA]</scope>
</reference>
<evidence type="ECO:0000256" key="4">
    <source>
        <dbReference type="ARBA" id="ARBA00022840"/>
    </source>
</evidence>
<evidence type="ECO:0000256" key="2">
    <source>
        <dbReference type="ARBA" id="ARBA00022741"/>
    </source>
</evidence>
<evidence type="ECO:0000313" key="6">
    <source>
        <dbReference type="EMBL" id="MAG18056.1"/>
    </source>
</evidence>
<accession>A0A2D6LPC1</accession>
<dbReference type="InterPro" id="IPR053149">
    <property type="entry name" value="TPK"/>
</dbReference>
<proteinExistence type="predicted"/>
<dbReference type="NCBIfam" id="TIGR01378">
    <property type="entry name" value="thi_PPkinase"/>
    <property type="match status" value="1"/>
</dbReference>
<dbReference type="CDD" id="cd07995">
    <property type="entry name" value="TPK"/>
    <property type="match status" value="1"/>
</dbReference>
<keyword evidence="4" id="KW-0067">ATP-binding</keyword>
<evidence type="ECO:0000256" key="3">
    <source>
        <dbReference type="ARBA" id="ARBA00022777"/>
    </source>
</evidence>
<dbReference type="SMART" id="SM00983">
    <property type="entry name" value="TPK_B1_binding"/>
    <property type="match status" value="1"/>
</dbReference>
<dbReference type="Pfam" id="PF04263">
    <property type="entry name" value="TPK_catalytic"/>
    <property type="match status" value="1"/>
</dbReference>
<dbReference type="Proteomes" id="UP000226712">
    <property type="component" value="Unassembled WGS sequence"/>
</dbReference>
<dbReference type="GO" id="GO:0005524">
    <property type="term" value="F:ATP binding"/>
    <property type="evidence" value="ECO:0007669"/>
    <property type="project" value="UniProtKB-KW"/>
</dbReference>
<keyword evidence="3 6" id="KW-0418">Kinase</keyword>
<dbReference type="SUPFAM" id="SSF63862">
    <property type="entry name" value="Thiamin pyrophosphokinase, substrate-binding domain"/>
    <property type="match status" value="1"/>
</dbReference>
<dbReference type="GO" id="GO:0006772">
    <property type="term" value="P:thiamine metabolic process"/>
    <property type="evidence" value="ECO:0007669"/>
    <property type="project" value="InterPro"/>
</dbReference>
<dbReference type="EMBL" id="NZBD01000005">
    <property type="protein sequence ID" value="MAG18056.1"/>
    <property type="molecule type" value="Genomic_DNA"/>
</dbReference>
<dbReference type="InterPro" id="IPR007373">
    <property type="entry name" value="Thiamin_PyroPKinase_B1-bd"/>
</dbReference>
<dbReference type="Gene3D" id="3.40.50.10240">
    <property type="entry name" value="Thiamin pyrophosphokinase, catalytic domain"/>
    <property type="match status" value="1"/>
</dbReference>
<keyword evidence="2" id="KW-0547">Nucleotide-binding</keyword>
<comment type="caution">
    <text evidence="6">The sequence shown here is derived from an EMBL/GenBank/DDBJ whole genome shotgun (WGS) entry which is preliminary data.</text>
</comment>
<dbReference type="InterPro" id="IPR006282">
    <property type="entry name" value="Thi_PPkinase"/>
</dbReference>
<dbReference type="GO" id="GO:0016301">
    <property type="term" value="F:kinase activity"/>
    <property type="evidence" value="ECO:0007669"/>
    <property type="project" value="UniProtKB-KW"/>
</dbReference>
<dbReference type="GO" id="GO:0009229">
    <property type="term" value="P:thiamine diphosphate biosynthetic process"/>
    <property type="evidence" value="ECO:0007669"/>
    <property type="project" value="InterPro"/>
</dbReference>
<name>A0A2D6LPC1_9ARCH</name>
<gene>
    <name evidence="6" type="ORF">CL944_01120</name>
</gene>
<sequence>MVKKAVIICNGSVNTKHLYSHISKGDFIVCADGGANKLIKTKFEPDLIIGDMDSISKNALKKFKGVELIKFPREKDKVDLELALDYCIENKFREINIMGALGSRADMTLTNVFILTQIPKNIEAKIIHENQEIYLVPKKLSIKGVPHEAISLFPLKGDVKGLTLKGFKYELENYTLRFGIGIGISNEFKKKKVSITFKDGTLLCVHFRKWF</sequence>
<keyword evidence="1" id="KW-0808">Transferase</keyword>
<protein>
    <submittedName>
        <fullName evidence="6">Thiamine diphosphokinase</fullName>
    </submittedName>
</protein>
<evidence type="ECO:0000259" key="5">
    <source>
        <dbReference type="SMART" id="SM00983"/>
    </source>
</evidence>
<evidence type="ECO:0000256" key="1">
    <source>
        <dbReference type="ARBA" id="ARBA00022679"/>
    </source>
</evidence>
<dbReference type="PANTHER" id="PTHR41299">
    <property type="entry name" value="THIAMINE PYROPHOSPHOKINASE"/>
    <property type="match status" value="1"/>
</dbReference>
<dbReference type="PANTHER" id="PTHR41299:SF1">
    <property type="entry name" value="THIAMINE PYROPHOSPHOKINASE"/>
    <property type="match status" value="1"/>
</dbReference>
<dbReference type="Pfam" id="PF04265">
    <property type="entry name" value="TPK_B1_binding"/>
    <property type="match status" value="1"/>
</dbReference>
<dbReference type="SUPFAM" id="SSF63999">
    <property type="entry name" value="Thiamin pyrophosphokinase, catalytic domain"/>
    <property type="match status" value="1"/>
</dbReference>
<evidence type="ECO:0000313" key="7">
    <source>
        <dbReference type="Proteomes" id="UP000226712"/>
    </source>
</evidence>
<dbReference type="InterPro" id="IPR007371">
    <property type="entry name" value="TPK_catalytic"/>
</dbReference>
<dbReference type="GO" id="GO:0004788">
    <property type="term" value="F:thiamine diphosphokinase activity"/>
    <property type="evidence" value="ECO:0007669"/>
    <property type="project" value="InterPro"/>
</dbReference>
<dbReference type="GO" id="GO:0030975">
    <property type="term" value="F:thiamine binding"/>
    <property type="evidence" value="ECO:0007669"/>
    <property type="project" value="InterPro"/>
</dbReference>